<comment type="caution">
    <text evidence="1">The sequence shown here is derived from an EMBL/GenBank/DDBJ whole genome shotgun (WGS) entry which is preliminary data.</text>
</comment>
<evidence type="ECO:0000313" key="1">
    <source>
        <dbReference type="EMBL" id="ETO32023.1"/>
    </source>
</evidence>
<protein>
    <recommendedName>
        <fullName evidence="3">Viral A-type inclusion protein</fullName>
    </recommendedName>
</protein>
<dbReference type="EMBL" id="ASPP01004531">
    <property type="protein sequence ID" value="ETO32023.1"/>
    <property type="molecule type" value="Genomic_DNA"/>
</dbReference>
<proteinExistence type="predicted"/>
<keyword evidence="2" id="KW-1185">Reference proteome</keyword>
<gene>
    <name evidence="1" type="ORF">RFI_05094</name>
</gene>
<feature type="non-terminal residue" evidence="1">
    <location>
        <position position="601"/>
    </location>
</feature>
<feature type="non-terminal residue" evidence="1">
    <location>
        <position position="1"/>
    </location>
</feature>
<name>X6P1K4_RETFI</name>
<sequence>GTCKQKIYKCIFCLFVFKKIKEVSLEDKSISDKFGSNCSITKSITKPTKIDKWNELLTKSLKTWFNEDYFEESTSTNCYHRKALWLLTESRLGLLPDSCRNEFEKCLESKSEHFEFNNECWSDKDRNQLGLCIGNPPWNLIKWDWFLKLIFKDSIQQEIPSSDVSVDEKEEKTFQHSPVVNELISIQIDLLIGQLRQCISYAKWKNILINHQNIDILKQRWSFIQDTMKRLMKDIKENKLNFTLCEFLEEDKTHIKELSDSFDQQAWSATIEKFNKFKKWEVILQQLLSMKYLEEVPSDLELLHEFLKDPKNLYLSDAELQFGNELKLLECFQDEFQAMIAREKNQAFCIKWNNCKAQFQNLKYLKMKVQPNQLKLTSDLKDQLSDFVKKTTKRTIRRIMTAWRHVANKESRIQAQSSKLIKDYLQNTYFFSEELHFFPQQSFTWDYCITGYSFIVSCYKKLEIKDINSTPTTMIDFMEVFEHANSQWEEGAKSSEQWETKFNTLWALHITWQKCKQGIEIIRKHHKAKDKIIDDEKWKTLQEKLDVSKQVIEDNANMPIEDAIRNYNWCVENFGDIRKCVRTFDLIVNNEKKIQTIASNE</sequence>
<reference evidence="1 2" key="1">
    <citation type="journal article" date="2013" name="Curr. Biol.">
        <title>The Genome of the Foraminiferan Reticulomyxa filosa.</title>
        <authorList>
            <person name="Glockner G."/>
            <person name="Hulsmann N."/>
            <person name="Schleicher M."/>
            <person name="Noegel A.A."/>
            <person name="Eichinger L."/>
            <person name="Gallinger C."/>
            <person name="Pawlowski J."/>
            <person name="Sierra R."/>
            <person name="Euteneuer U."/>
            <person name="Pillet L."/>
            <person name="Moustafa A."/>
            <person name="Platzer M."/>
            <person name="Groth M."/>
            <person name="Szafranski K."/>
            <person name="Schliwa M."/>
        </authorList>
    </citation>
    <scope>NUCLEOTIDE SEQUENCE [LARGE SCALE GENOMIC DNA]</scope>
</reference>
<evidence type="ECO:0000313" key="2">
    <source>
        <dbReference type="Proteomes" id="UP000023152"/>
    </source>
</evidence>
<dbReference type="AlphaFoldDB" id="X6P1K4"/>
<evidence type="ECO:0008006" key="3">
    <source>
        <dbReference type="Google" id="ProtNLM"/>
    </source>
</evidence>
<organism evidence="1 2">
    <name type="scientific">Reticulomyxa filosa</name>
    <dbReference type="NCBI Taxonomy" id="46433"/>
    <lineage>
        <taxon>Eukaryota</taxon>
        <taxon>Sar</taxon>
        <taxon>Rhizaria</taxon>
        <taxon>Retaria</taxon>
        <taxon>Foraminifera</taxon>
        <taxon>Monothalamids</taxon>
        <taxon>Reticulomyxidae</taxon>
        <taxon>Reticulomyxa</taxon>
    </lineage>
</organism>
<dbReference type="Proteomes" id="UP000023152">
    <property type="component" value="Unassembled WGS sequence"/>
</dbReference>
<accession>X6P1K4</accession>